<dbReference type="EMBL" id="LFWA01000016">
    <property type="protein sequence ID" value="KTW26925.1"/>
    <property type="molecule type" value="Genomic_DNA"/>
</dbReference>
<dbReference type="RefSeq" id="XP_018228256.1">
    <property type="nucleotide sequence ID" value="XM_018375650.1"/>
</dbReference>
<evidence type="ECO:0000313" key="3">
    <source>
        <dbReference type="Proteomes" id="UP000053447"/>
    </source>
</evidence>
<dbReference type="AlphaFoldDB" id="A0A0W4ZEX4"/>
<dbReference type="GeneID" id="28941905"/>
<evidence type="ECO:0000313" key="2">
    <source>
        <dbReference type="EMBL" id="KTW26925.1"/>
    </source>
</evidence>
<keyword evidence="1" id="KW-1133">Transmembrane helix</keyword>
<proteinExistence type="predicted"/>
<protein>
    <submittedName>
        <fullName evidence="2">Uncharacterized protein</fullName>
    </submittedName>
</protein>
<sequence>MPRTPCIQHACSAHTARMQCMLRTDGVYSVHACSICVLMHRTRAVCTIILLCYAHCALCCTLCVTRCVYYTLSVLYTLYIHCIYTTIYYIPHTIHTHYNHTL</sequence>
<keyword evidence="1" id="KW-0812">Transmembrane</keyword>
<reference evidence="3" key="1">
    <citation type="journal article" date="2016" name="Nat. Commun.">
        <title>Genome analysis of three Pneumocystis species reveals adaptation mechanisms to life exclusively in mammalian hosts.</title>
        <authorList>
            <person name="Ma L."/>
            <person name="Chen Z."/>
            <person name="Huang D.W."/>
            <person name="Kutty G."/>
            <person name="Ishihara M."/>
            <person name="Wang H."/>
            <person name="Abouelleil A."/>
            <person name="Bishop L."/>
            <person name="Davey E."/>
            <person name="Deng R."/>
            <person name="Deng X."/>
            <person name="Fan L."/>
            <person name="Fantoni G."/>
            <person name="Fitzgerald M."/>
            <person name="Gogineni E."/>
            <person name="Goldberg J.M."/>
            <person name="Handley G."/>
            <person name="Hu X."/>
            <person name="Huber C."/>
            <person name="Jiao X."/>
            <person name="Jones K."/>
            <person name="Levin J.Z."/>
            <person name="Liu Y."/>
            <person name="Macdonald P."/>
            <person name="Melnikov A."/>
            <person name="Raley C."/>
            <person name="Sassi M."/>
            <person name="Sherman B.T."/>
            <person name="Song X."/>
            <person name="Sykes S."/>
            <person name="Tran B."/>
            <person name="Walsh L."/>
            <person name="Xia Y."/>
            <person name="Yang J."/>
            <person name="Young S."/>
            <person name="Zeng Q."/>
            <person name="Zheng X."/>
            <person name="Stephens R."/>
            <person name="Nusbaum C."/>
            <person name="Birren B.W."/>
            <person name="Azadi P."/>
            <person name="Lempicki R.A."/>
            <person name="Cuomo C.A."/>
            <person name="Kovacs J.A."/>
        </authorList>
    </citation>
    <scope>NUCLEOTIDE SEQUENCE [LARGE SCALE GENOMIC DNA]</scope>
    <source>
        <strain evidence="3">RU7</strain>
    </source>
</reference>
<dbReference type="Proteomes" id="UP000053447">
    <property type="component" value="Unassembled WGS sequence"/>
</dbReference>
<accession>A0A0W4ZEX4</accession>
<name>A0A0W4ZEX4_PNEJ7</name>
<feature type="transmembrane region" description="Helical" evidence="1">
    <location>
        <begin position="70"/>
        <end position="90"/>
    </location>
</feature>
<comment type="caution">
    <text evidence="2">The sequence shown here is derived from an EMBL/GenBank/DDBJ whole genome shotgun (WGS) entry which is preliminary data.</text>
</comment>
<dbReference type="VEuPathDB" id="FungiDB:T551_03387"/>
<keyword evidence="3" id="KW-1185">Reference proteome</keyword>
<organism evidence="2 3">
    <name type="scientific">Pneumocystis jirovecii (strain RU7)</name>
    <name type="common">Human pneumocystis pneumonia agent</name>
    <dbReference type="NCBI Taxonomy" id="1408657"/>
    <lineage>
        <taxon>Eukaryota</taxon>
        <taxon>Fungi</taxon>
        <taxon>Dikarya</taxon>
        <taxon>Ascomycota</taxon>
        <taxon>Taphrinomycotina</taxon>
        <taxon>Pneumocystomycetes</taxon>
        <taxon>Pneumocystaceae</taxon>
        <taxon>Pneumocystis</taxon>
    </lineage>
</organism>
<keyword evidence="1" id="KW-0472">Membrane</keyword>
<gene>
    <name evidence="2" type="ORF">T551_03387</name>
</gene>
<evidence type="ECO:0000256" key="1">
    <source>
        <dbReference type="SAM" id="Phobius"/>
    </source>
</evidence>